<evidence type="ECO:0000259" key="1">
    <source>
        <dbReference type="Pfam" id="PF25797"/>
    </source>
</evidence>
<dbReference type="InterPro" id="IPR057993">
    <property type="entry name" value="HD-Zip_IV_C"/>
</dbReference>
<accession>A0A498J7B3</accession>
<sequence>MILGYSPYCQLVLWWNPNFIKLSEVNNSGVRVSVCKSAESRQHGMIVSVATSLWLPLPSETVFNFFKDEKNRVQWDVLSNGNPVHEIANISTRTHPGDCICVIRFSLISMVSVEQPFINTENNMSMLQESYTDPLGSLFVYAQVDIPALNVAVSGEDSSNIPILLSGFVISGDGRAEITGDSGNSRVGGSLLTVAFQILVSSPSISKQMNMESVATVNTLISSTVQKIQVALNCSSFD</sequence>
<comment type="caution">
    <text evidence="2">The sequence shown here is derived from an EMBL/GenBank/DDBJ whole genome shotgun (WGS) entry which is preliminary data.</text>
</comment>
<dbReference type="Pfam" id="PF25797">
    <property type="entry name" value="PDF2_C"/>
    <property type="match status" value="1"/>
</dbReference>
<dbReference type="InterPro" id="IPR042160">
    <property type="entry name" value="HD-Zip_IV"/>
</dbReference>
<organism evidence="2 3">
    <name type="scientific">Malus domestica</name>
    <name type="common">Apple</name>
    <name type="synonym">Pyrus malus</name>
    <dbReference type="NCBI Taxonomy" id="3750"/>
    <lineage>
        <taxon>Eukaryota</taxon>
        <taxon>Viridiplantae</taxon>
        <taxon>Streptophyta</taxon>
        <taxon>Embryophyta</taxon>
        <taxon>Tracheophyta</taxon>
        <taxon>Spermatophyta</taxon>
        <taxon>Magnoliopsida</taxon>
        <taxon>eudicotyledons</taxon>
        <taxon>Gunneridae</taxon>
        <taxon>Pentapetalae</taxon>
        <taxon>rosids</taxon>
        <taxon>fabids</taxon>
        <taxon>Rosales</taxon>
        <taxon>Rosaceae</taxon>
        <taxon>Amygdaloideae</taxon>
        <taxon>Maleae</taxon>
        <taxon>Malus</taxon>
    </lineage>
</organism>
<gene>
    <name evidence="2" type="ORF">DVH24_035439</name>
</gene>
<feature type="domain" description="HD-Zip IV C-terminal" evidence="1">
    <location>
        <begin position="17"/>
        <end position="234"/>
    </location>
</feature>
<protein>
    <recommendedName>
        <fullName evidence="1">HD-Zip IV C-terminal domain-containing protein</fullName>
    </recommendedName>
</protein>
<dbReference type="AlphaFoldDB" id="A0A498J7B3"/>
<evidence type="ECO:0000313" key="3">
    <source>
        <dbReference type="Proteomes" id="UP000290289"/>
    </source>
</evidence>
<dbReference type="PANTHER" id="PTHR45654:SF9">
    <property type="entry name" value="HOMEOBOX-LEUCINE ZIPPER PROTEIN HDG10-RELATED"/>
    <property type="match status" value="1"/>
</dbReference>
<evidence type="ECO:0000313" key="2">
    <source>
        <dbReference type="EMBL" id="RXH90675.1"/>
    </source>
</evidence>
<name>A0A498J7B3_MALDO</name>
<dbReference type="Proteomes" id="UP000290289">
    <property type="component" value="Chromosome 9"/>
</dbReference>
<reference evidence="2 3" key="1">
    <citation type="submission" date="2018-10" db="EMBL/GenBank/DDBJ databases">
        <title>A high-quality apple genome assembly.</title>
        <authorList>
            <person name="Hu J."/>
        </authorList>
    </citation>
    <scope>NUCLEOTIDE SEQUENCE [LARGE SCALE GENOMIC DNA]</scope>
    <source>
        <strain evidence="3">cv. HFTH1</strain>
        <tissue evidence="2">Young leaf</tissue>
    </source>
</reference>
<dbReference type="PANTHER" id="PTHR45654">
    <property type="entry name" value="HOMEOBOX-LEUCINE ZIPPER PROTEIN MERISTEM L1"/>
    <property type="match status" value="1"/>
</dbReference>
<proteinExistence type="predicted"/>
<dbReference type="SUPFAM" id="SSF55961">
    <property type="entry name" value="Bet v1-like"/>
    <property type="match status" value="1"/>
</dbReference>
<dbReference type="EMBL" id="RDQH01000335">
    <property type="protein sequence ID" value="RXH90675.1"/>
    <property type="molecule type" value="Genomic_DNA"/>
</dbReference>
<keyword evidence="3" id="KW-1185">Reference proteome</keyword>